<comment type="caution">
    <text evidence="1">The sequence shown here is derived from an EMBL/GenBank/DDBJ whole genome shotgun (WGS) entry which is preliminary data.</text>
</comment>
<proteinExistence type="predicted"/>
<evidence type="ECO:0000313" key="2">
    <source>
        <dbReference type="Proteomes" id="UP001177021"/>
    </source>
</evidence>
<dbReference type="Proteomes" id="UP001177021">
    <property type="component" value="Unassembled WGS sequence"/>
</dbReference>
<name>A0ACB0M9F9_TRIPR</name>
<reference evidence="1" key="1">
    <citation type="submission" date="2023-10" db="EMBL/GenBank/DDBJ databases">
        <authorList>
            <person name="Rodriguez Cubillos JULIANA M."/>
            <person name="De Vega J."/>
        </authorList>
    </citation>
    <scope>NUCLEOTIDE SEQUENCE</scope>
</reference>
<protein>
    <submittedName>
        <fullName evidence="1">Uncharacterized protein</fullName>
    </submittedName>
</protein>
<evidence type="ECO:0000313" key="1">
    <source>
        <dbReference type="EMBL" id="CAJ2678484.1"/>
    </source>
</evidence>
<accession>A0ACB0M9F9</accession>
<keyword evidence="2" id="KW-1185">Reference proteome</keyword>
<organism evidence="1 2">
    <name type="scientific">Trifolium pratense</name>
    <name type="common">Red clover</name>
    <dbReference type="NCBI Taxonomy" id="57577"/>
    <lineage>
        <taxon>Eukaryota</taxon>
        <taxon>Viridiplantae</taxon>
        <taxon>Streptophyta</taxon>
        <taxon>Embryophyta</taxon>
        <taxon>Tracheophyta</taxon>
        <taxon>Spermatophyta</taxon>
        <taxon>Magnoliopsida</taxon>
        <taxon>eudicotyledons</taxon>
        <taxon>Gunneridae</taxon>
        <taxon>Pentapetalae</taxon>
        <taxon>rosids</taxon>
        <taxon>fabids</taxon>
        <taxon>Fabales</taxon>
        <taxon>Fabaceae</taxon>
        <taxon>Papilionoideae</taxon>
        <taxon>50 kb inversion clade</taxon>
        <taxon>NPAAA clade</taxon>
        <taxon>Hologalegina</taxon>
        <taxon>IRL clade</taxon>
        <taxon>Trifolieae</taxon>
        <taxon>Trifolium</taxon>
    </lineage>
</organism>
<sequence length="66" mass="7527">MLKQQQLTRIKRNKLVPMEIGSSPLQGLEGAEYGAEEEHEEEGEARREFGIGYGNRFSFGFWFCSG</sequence>
<dbReference type="EMBL" id="CASHSV030000823">
    <property type="protein sequence ID" value="CAJ2678484.1"/>
    <property type="molecule type" value="Genomic_DNA"/>
</dbReference>
<gene>
    <name evidence="1" type="ORF">MILVUS5_LOCUS40759</name>
</gene>